<evidence type="ECO:0000313" key="2">
    <source>
        <dbReference type="Proteomes" id="UP000005408"/>
    </source>
</evidence>
<dbReference type="InterPro" id="IPR036811">
    <property type="entry name" value="Ubol_cytC_Rdtase_hinge_dom_sf"/>
</dbReference>
<reference evidence="1" key="1">
    <citation type="submission" date="2022-08" db="UniProtKB">
        <authorList>
            <consortium name="EnsemblMetazoa"/>
        </authorList>
    </citation>
    <scope>IDENTIFICATION</scope>
    <source>
        <strain evidence="1">05x7-T-G4-1.051#20</strain>
    </source>
</reference>
<keyword evidence="2" id="KW-1185">Reference proteome</keyword>
<accession>A0A8W8MKX8</accession>
<evidence type="ECO:0000313" key="1">
    <source>
        <dbReference type="EnsemblMetazoa" id="G3359.1:cds"/>
    </source>
</evidence>
<organism evidence="1 2">
    <name type="scientific">Magallana gigas</name>
    <name type="common">Pacific oyster</name>
    <name type="synonym">Crassostrea gigas</name>
    <dbReference type="NCBI Taxonomy" id="29159"/>
    <lineage>
        <taxon>Eukaryota</taxon>
        <taxon>Metazoa</taxon>
        <taxon>Spiralia</taxon>
        <taxon>Lophotrochozoa</taxon>
        <taxon>Mollusca</taxon>
        <taxon>Bivalvia</taxon>
        <taxon>Autobranchia</taxon>
        <taxon>Pteriomorphia</taxon>
        <taxon>Ostreida</taxon>
        <taxon>Ostreoidea</taxon>
        <taxon>Ostreidae</taxon>
        <taxon>Magallana</taxon>
    </lineage>
</organism>
<dbReference type="GO" id="GO:0045333">
    <property type="term" value="P:cellular respiration"/>
    <property type="evidence" value="ECO:0007669"/>
    <property type="project" value="TreeGrafter"/>
</dbReference>
<dbReference type="PROSITE" id="PS51808">
    <property type="entry name" value="CHCH"/>
    <property type="match status" value="1"/>
</dbReference>
<dbReference type="EnsemblMetazoa" id="G3359.1">
    <property type="protein sequence ID" value="G3359.1:cds"/>
    <property type="gene ID" value="G3359"/>
</dbReference>
<protein>
    <recommendedName>
        <fullName evidence="3">Coiled-coil-helix-coiled-coil-helix domain-containing protein 5</fullName>
    </recommendedName>
</protein>
<dbReference type="Proteomes" id="UP000005408">
    <property type="component" value="Unassembled WGS sequence"/>
</dbReference>
<evidence type="ECO:0008006" key="3">
    <source>
        <dbReference type="Google" id="ProtNLM"/>
    </source>
</evidence>
<dbReference type="InterPro" id="IPR052848">
    <property type="entry name" value="CHCH_domain-containing_protein"/>
</dbReference>
<proteinExistence type="predicted"/>
<dbReference type="SUPFAM" id="SSF81531">
    <property type="entry name" value="Non-heme 11 kDa protein of cytochrome bc1 complex (Ubiquinol-cytochrome c reductase)"/>
    <property type="match status" value="1"/>
</dbReference>
<dbReference type="AlphaFoldDB" id="A0A8W8MKX8"/>
<dbReference type="PANTHER" id="PTHR47106:SF1">
    <property type="entry name" value="COILED-COIL-HELIX-COILED-COIL-HELIX DOMAIN-CONTAINING PROTEIN 5"/>
    <property type="match status" value="1"/>
</dbReference>
<dbReference type="Gene3D" id="1.10.287.2900">
    <property type="match status" value="2"/>
</dbReference>
<name>A0A8W8MKX8_MAGGI</name>
<dbReference type="GO" id="GO:0005758">
    <property type="term" value="C:mitochondrial intermembrane space"/>
    <property type="evidence" value="ECO:0007669"/>
    <property type="project" value="TreeGrafter"/>
</dbReference>
<sequence>MVEINVKVITWKWRNIFMSNIAAILAEKHCQKYTKGFTDCVAEFPDTWHLDCENQRLKLQRCFQSNETVIKVKEKCDPEFSVYEDCITRNTQEMERCTSEFQKFISCADRVAAKST</sequence>
<dbReference type="PANTHER" id="PTHR47106">
    <property type="entry name" value="COILED-COIL-HELIX-COILED-COIL-HELIX DOMAIN-CONTAINING PROTEIN 5"/>
    <property type="match status" value="1"/>
</dbReference>